<accession>A0AAD2PXM7</accession>
<gene>
    <name evidence="8" type="ORF">CYCCA115_LOCUS22466</name>
</gene>
<dbReference type="GO" id="GO:0052905">
    <property type="term" value="F:tRNA (guanosine(9)-N1)-methyltransferase activity"/>
    <property type="evidence" value="ECO:0007669"/>
    <property type="project" value="UniProtKB-EC"/>
</dbReference>
<evidence type="ECO:0000256" key="2">
    <source>
        <dbReference type="ARBA" id="ARBA00022603"/>
    </source>
</evidence>
<feature type="region of interest" description="Disordered" evidence="6">
    <location>
        <begin position="1"/>
        <end position="104"/>
    </location>
</feature>
<dbReference type="GO" id="GO:0000049">
    <property type="term" value="F:tRNA binding"/>
    <property type="evidence" value="ECO:0007669"/>
    <property type="project" value="TreeGrafter"/>
</dbReference>
<feature type="compositionally biased region" description="Polar residues" evidence="6">
    <location>
        <begin position="18"/>
        <end position="28"/>
    </location>
</feature>
<dbReference type="CDD" id="cd18089">
    <property type="entry name" value="SPOUT_Trm10-like"/>
    <property type="match status" value="1"/>
</dbReference>
<sequence length="308" mass="35318">MGVFHSTPAFETTENEEPSSSAATSQPTKDPDPKQEDETKTGEKKMSKNQLKRKRKWEQAMAIKQRRKDQERNIRLAQAKADGRDIEMEKETQEQNRKEGKGWAKRDEKWKQFFDKNSSKYGICLDCSFEDVMQKKEINSLASQIRYCYAANKKAKHPVSVKATSIGGITLERLENVSGFESWKNKAFECTPDDLVEAYENDTSKLVYLTSDSENVLDTLEDDKVYIIGGIVDRNRLKRAAINRAEELGIATASLPISDYLNMVSTKVLTCNHVFEILLKYRDHNSNWKDAFLDVLPNRKDAKEKDSK</sequence>
<evidence type="ECO:0000256" key="1">
    <source>
        <dbReference type="ARBA" id="ARBA00012797"/>
    </source>
</evidence>
<evidence type="ECO:0000256" key="3">
    <source>
        <dbReference type="ARBA" id="ARBA00022679"/>
    </source>
</evidence>
<dbReference type="PANTHER" id="PTHR13563">
    <property type="entry name" value="TRNA (GUANINE-9-) METHYLTRANSFERASE"/>
    <property type="match status" value="1"/>
</dbReference>
<keyword evidence="3" id="KW-0808">Transferase</keyword>
<dbReference type="EMBL" id="CAKOGP040002313">
    <property type="protein sequence ID" value="CAJ1966881.1"/>
    <property type="molecule type" value="Genomic_DNA"/>
</dbReference>
<evidence type="ECO:0000313" key="8">
    <source>
        <dbReference type="EMBL" id="CAJ1966881.1"/>
    </source>
</evidence>
<evidence type="ECO:0000256" key="6">
    <source>
        <dbReference type="SAM" id="MobiDB-lite"/>
    </source>
</evidence>
<evidence type="ECO:0000256" key="4">
    <source>
        <dbReference type="ARBA" id="ARBA00022691"/>
    </source>
</evidence>
<organism evidence="8 9">
    <name type="scientific">Cylindrotheca closterium</name>
    <dbReference type="NCBI Taxonomy" id="2856"/>
    <lineage>
        <taxon>Eukaryota</taxon>
        <taxon>Sar</taxon>
        <taxon>Stramenopiles</taxon>
        <taxon>Ochrophyta</taxon>
        <taxon>Bacillariophyta</taxon>
        <taxon>Bacillariophyceae</taxon>
        <taxon>Bacillariophycidae</taxon>
        <taxon>Bacillariales</taxon>
        <taxon>Bacillariaceae</taxon>
        <taxon>Cylindrotheca</taxon>
    </lineage>
</organism>
<comment type="catalytic activity">
    <reaction evidence="5">
        <text>guanosine(9) in tRNA + S-adenosyl-L-methionine = N(1)-methylguanosine(9) in tRNA + S-adenosyl-L-homocysteine + H(+)</text>
        <dbReference type="Rhea" id="RHEA:43156"/>
        <dbReference type="Rhea" id="RHEA-COMP:10367"/>
        <dbReference type="Rhea" id="RHEA-COMP:10368"/>
        <dbReference type="ChEBI" id="CHEBI:15378"/>
        <dbReference type="ChEBI" id="CHEBI:57856"/>
        <dbReference type="ChEBI" id="CHEBI:59789"/>
        <dbReference type="ChEBI" id="CHEBI:73542"/>
        <dbReference type="ChEBI" id="CHEBI:74269"/>
        <dbReference type="EC" id="2.1.1.221"/>
    </reaction>
</comment>
<protein>
    <recommendedName>
        <fullName evidence="1">tRNA (guanine(9)-N(1))-methyltransferase</fullName>
        <ecNumber evidence="1">2.1.1.221</ecNumber>
    </recommendedName>
</protein>
<dbReference type="Gene3D" id="3.40.1280.30">
    <property type="match status" value="1"/>
</dbReference>
<reference evidence="8" key="1">
    <citation type="submission" date="2023-08" db="EMBL/GenBank/DDBJ databases">
        <authorList>
            <person name="Audoor S."/>
            <person name="Bilcke G."/>
        </authorList>
    </citation>
    <scope>NUCLEOTIDE SEQUENCE</scope>
</reference>
<evidence type="ECO:0000259" key="7">
    <source>
        <dbReference type="PROSITE" id="PS51675"/>
    </source>
</evidence>
<dbReference type="Proteomes" id="UP001295423">
    <property type="component" value="Unassembled WGS sequence"/>
</dbReference>
<keyword evidence="4" id="KW-0949">S-adenosyl-L-methionine</keyword>
<feature type="compositionally biased region" description="Basic and acidic residues" evidence="6">
    <location>
        <begin position="81"/>
        <end position="104"/>
    </location>
</feature>
<dbReference type="InterPro" id="IPR007356">
    <property type="entry name" value="tRNA_m1G_MeTrfase_euk"/>
</dbReference>
<dbReference type="PANTHER" id="PTHR13563:SF13">
    <property type="entry name" value="TRNA METHYLTRANSFERASE 10 HOMOLOG A"/>
    <property type="match status" value="1"/>
</dbReference>
<dbReference type="GO" id="GO:0005634">
    <property type="term" value="C:nucleus"/>
    <property type="evidence" value="ECO:0007669"/>
    <property type="project" value="TreeGrafter"/>
</dbReference>
<feature type="domain" description="SAM-dependent MTase TRM10-type" evidence="7">
    <location>
        <begin position="109"/>
        <end position="303"/>
    </location>
</feature>
<dbReference type="GO" id="GO:0002939">
    <property type="term" value="P:tRNA N1-guanine methylation"/>
    <property type="evidence" value="ECO:0007669"/>
    <property type="project" value="TreeGrafter"/>
</dbReference>
<dbReference type="PROSITE" id="PS51675">
    <property type="entry name" value="SAM_MT_TRM10"/>
    <property type="match status" value="1"/>
</dbReference>
<proteinExistence type="predicted"/>
<keyword evidence="9" id="KW-1185">Reference proteome</keyword>
<dbReference type="AlphaFoldDB" id="A0AAD2PXM7"/>
<dbReference type="InterPro" id="IPR038459">
    <property type="entry name" value="MT_TRM10-typ_sf"/>
</dbReference>
<dbReference type="InterPro" id="IPR028564">
    <property type="entry name" value="MT_TRM10-typ"/>
</dbReference>
<comment type="caution">
    <text evidence="8">The sequence shown here is derived from an EMBL/GenBank/DDBJ whole genome shotgun (WGS) entry which is preliminary data.</text>
</comment>
<evidence type="ECO:0000256" key="5">
    <source>
        <dbReference type="ARBA" id="ARBA00048434"/>
    </source>
</evidence>
<keyword evidence="2" id="KW-0489">Methyltransferase</keyword>
<evidence type="ECO:0000313" key="9">
    <source>
        <dbReference type="Proteomes" id="UP001295423"/>
    </source>
</evidence>
<dbReference type="EC" id="2.1.1.221" evidence="1"/>
<name>A0AAD2PXM7_9STRA</name>
<feature type="compositionally biased region" description="Basic and acidic residues" evidence="6">
    <location>
        <begin position="29"/>
        <end position="46"/>
    </location>
</feature>